<proteinExistence type="inferred from homology"/>
<comment type="subcellular location">
    <subcellularLocation>
        <location evidence="1">Cytoplasm</location>
    </subcellularLocation>
</comment>
<gene>
    <name evidence="9" type="ORF">CcrBL10_gp080</name>
</gene>
<feature type="compositionally biased region" description="Basic and acidic residues" evidence="7">
    <location>
        <begin position="28"/>
        <end position="39"/>
    </location>
</feature>
<evidence type="ECO:0000259" key="8">
    <source>
        <dbReference type="Pfam" id="PF02562"/>
    </source>
</evidence>
<dbReference type="PANTHER" id="PTHR30473">
    <property type="entry name" value="PROTEIN PHOH"/>
    <property type="match status" value="1"/>
</dbReference>
<dbReference type="Pfam" id="PF02562">
    <property type="entry name" value="PhoH"/>
    <property type="match status" value="1"/>
</dbReference>
<organism evidence="9 10">
    <name type="scientific">Caulobacter phage CcrBL10</name>
    <dbReference type="NCBI Taxonomy" id="2283269"/>
    <lineage>
        <taxon>Viruses</taxon>
        <taxon>Duplodnaviria</taxon>
        <taxon>Heunggongvirae</taxon>
        <taxon>Uroviricota</taxon>
        <taxon>Caudoviricetes</taxon>
        <taxon>Jeanschmidtviridae</taxon>
        <taxon>Poindextervirus</taxon>
        <taxon>Poindextervirus BL10</taxon>
    </lineage>
</organism>
<evidence type="ECO:0000256" key="6">
    <source>
        <dbReference type="ARBA" id="ARBA00039970"/>
    </source>
</evidence>
<dbReference type="InterPro" id="IPR027417">
    <property type="entry name" value="P-loop_NTPase"/>
</dbReference>
<dbReference type="EMBL" id="MH588544">
    <property type="protein sequence ID" value="AXQ68284.1"/>
    <property type="molecule type" value="Genomic_DNA"/>
</dbReference>
<evidence type="ECO:0000313" key="10">
    <source>
        <dbReference type="Proteomes" id="UP000258997"/>
    </source>
</evidence>
<reference evidence="9 10" key="1">
    <citation type="submission" date="2018-07" db="EMBL/GenBank/DDBJ databases">
        <title>Giant CbK-like Caulobacter bacteriophages have genetically divergent genomes.</title>
        <authorList>
            <person name="Wilson K.M."/>
            <person name="Ely B."/>
        </authorList>
    </citation>
    <scope>NUCLEOTIDE SEQUENCE [LARGE SCALE GENOMIC DNA]</scope>
</reference>
<evidence type="ECO:0000256" key="5">
    <source>
        <dbReference type="ARBA" id="ARBA00022840"/>
    </source>
</evidence>
<evidence type="ECO:0000256" key="1">
    <source>
        <dbReference type="ARBA" id="ARBA00004496"/>
    </source>
</evidence>
<feature type="domain" description="PhoH-like protein" evidence="8">
    <location>
        <begin position="48"/>
        <end position="249"/>
    </location>
</feature>
<dbReference type="GO" id="GO:0005524">
    <property type="term" value="F:ATP binding"/>
    <property type="evidence" value="ECO:0007669"/>
    <property type="project" value="UniProtKB-KW"/>
</dbReference>
<evidence type="ECO:0000256" key="7">
    <source>
        <dbReference type="SAM" id="MobiDB-lite"/>
    </source>
</evidence>
<feature type="region of interest" description="Disordered" evidence="7">
    <location>
        <begin position="1"/>
        <end position="46"/>
    </location>
</feature>
<dbReference type="PANTHER" id="PTHR30473:SF1">
    <property type="entry name" value="PHOH-LIKE PROTEIN"/>
    <property type="match status" value="1"/>
</dbReference>
<dbReference type="Gene3D" id="3.40.50.300">
    <property type="entry name" value="P-loop containing nucleotide triphosphate hydrolases"/>
    <property type="match status" value="1"/>
</dbReference>
<evidence type="ECO:0000256" key="4">
    <source>
        <dbReference type="ARBA" id="ARBA00022741"/>
    </source>
</evidence>
<dbReference type="SUPFAM" id="SSF52540">
    <property type="entry name" value="P-loop containing nucleoside triphosphate hydrolases"/>
    <property type="match status" value="1"/>
</dbReference>
<protein>
    <recommendedName>
        <fullName evidence="6">PhoH-like protein</fullName>
    </recommendedName>
</protein>
<keyword evidence="4" id="KW-0547">Nucleotide-binding</keyword>
<sequence>MSESSEFNPLDETQFPPRLTKAAARQARRLEKSQKKDPTANKPNYKALEAKTERQKRYIQALKAGESAIAIGGAGTGKTYIPSRLFAKKLIEGKTERLIIARVTASRAKHALGFLPGKLEAKLAPWLVPVIEGVKAEMNAQTYTQLQEAGKIEFASFEHMRGRTFGECCVLLDEAQNADYKDLKMVLTRWGENAQYAVTGDVDQIDVDDSGLDTVIDIVEANDIPIHVIEFTDEDVVRSPMAKAWVKAFSAHEGKDGRPRRFHRPAVRNLDALPVFIDNGHVTKSVAS</sequence>
<dbReference type="InterPro" id="IPR003714">
    <property type="entry name" value="PhoH"/>
</dbReference>
<keyword evidence="10" id="KW-1185">Reference proteome</keyword>
<keyword evidence="5" id="KW-0067">ATP-binding</keyword>
<evidence type="ECO:0000256" key="3">
    <source>
        <dbReference type="ARBA" id="ARBA00022490"/>
    </source>
</evidence>
<dbReference type="Proteomes" id="UP000258997">
    <property type="component" value="Segment"/>
</dbReference>
<accession>A0A385E8X6</accession>
<name>A0A385E8X6_9CAUD</name>
<evidence type="ECO:0000256" key="2">
    <source>
        <dbReference type="ARBA" id="ARBA00010393"/>
    </source>
</evidence>
<evidence type="ECO:0000313" key="9">
    <source>
        <dbReference type="EMBL" id="AXQ68284.1"/>
    </source>
</evidence>
<keyword evidence="3" id="KW-0963">Cytoplasm</keyword>
<comment type="similarity">
    <text evidence="2">Belongs to the PhoH family.</text>
</comment>
<dbReference type="InterPro" id="IPR051451">
    <property type="entry name" value="PhoH2-like"/>
</dbReference>